<protein>
    <recommendedName>
        <fullName evidence="5">Type I restriction modification DNA specificity domain-containing protein</fullName>
    </recommendedName>
</protein>
<keyword evidence="2" id="KW-0238">DNA-binding</keyword>
<name>A0ABV1US55_9ACTN</name>
<proteinExistence type="predicted"/>
<evidence type="ECO:0000313" key="3">
    <source>
        <dbReference type="EMBL" id="MER6613641.1"/>
    </source>
</evidence>
<dbReference type="Proteomes" id="UP001445472">
    <property type="component" value="Unassembled WGS sequence"/>
</dbReference>
<reference evidence="3 4" key="1">
    <citation type="submission" date="2024-06" db="EMBL/GenBank/DDBJ databases">
        <title>The Natural Products Discovery Center: Release of the First 8490 Sequenced Strains for Exploring Actinobacteria Biosynthetic Diversity.</title>
        <authorList>
            <person name="Kalkreuter E."/>
            <person name="Kautsar S.A."/>
            <person name="Yang D."/>
            <person name="Bader C.D."/>
            <person name="Teijaro C.N."/>
            <person name="Fluegel L."/>
            <person name="Davis C.M."/>
            <person name="Simpson J.R."/>
            <person name="Lauterbach L."/>
            <person name="Steele A.D."/>
            <person name="Gui C."/>
            <person name="Meng S."/>
            <person name="Li G."/>
            <person name="Viehrig K."/>
            <person name="Ye F."/>
            <person name="Su P."/>
            <person name="Kiefer A.F."/>
            <person name="Nichols A."/>
            <person name="Cepeda A.J."/>
            <person name="Yan W."/>
            <person name="Fan B."/>
            <person name="Jiang Y."/>
            <person name="Adhikari A."/>
            <person name="Zheng C.-J."/>
            <person name="Schuster L."/>
            <person name="Cowan T.M."/>
            <person name="Smanski M.J."/>
            <person name="Chevrette M.G."/>
            <person name="De Carvalho L.P.S."/>
            <person name="Shen B."/>
        </authorList>
    </citation>
    <scope>NUCLEOTIDE SEQUENCE [LARGE SCALE GENOMIC DNA]</scope>
    <source>
        <strain evidence="3 4">NPDC000837</strain>
    </source>
</reference>
<dbReference type="InterPro" id="IPR052021">
    <property type="entry name" value="Type-I_RS_S_subunit"/>
</dbReference>
<evidence type="ECO:0000256" key="2">
    <source>
        <dbReference type="ARBA" id="ARBA00023125"/>
    </source>
</evidence>
<keyword evidence="4" id="KW-1185">Reference proteome</keyword>
<evidence type="ECO:0000256" key="1">
    <source>
        <dbReference type="ARBA" id="ARBA00022747"/>
    </source>
</evidence>
<evidence type="ECO:0008006" key="5">
    <source>
        <dbReference type="Google" id="ProtNLM"/>
    </source>
</evidence>
<dbReference type="EMBL" id="JBEPBX010000006">
    <property type="protein sequence ID" value="MER6613641.1"/>
    <property type="molecule type" value="Genomic_DNA"/>
</dbReference>
<dbReference type="InterPro" id="IPR044946">
    <property type="entry name" value="Restrct_endonuc_typeI_TRD_sf"/>
</dbReference>
<dbReference type="RefSeq" id="WP_351975688.1">
    <property type="nucleotide sequence ID" value="NZ_JBEPBX010000006.1"/>
</dbReference>
<dbReference type="Gene3D" id="3.90.220.20">
    <property type="entry name" value="DNA methylase specificity domains"/>
    <property type="match status" value="2"/>
</dbReference>
<evidence type="ECO:0000313" key="4">
    <source>
        <dbReference type="Proteomes" id="UP001445472"/>
    </source>
</evidence>
<dbReference type="SUPFAM" id="SSF116734">
    <property type="entry name" value="DNA methylase specificity domain"/>
    <property type="match status" value="2"/>
</dbReference>
<comment type="caution">
    <text evidence="3">The sequence shown here is derived from an EMBL/GenBank/DDBJ whole genome shotgun (WGS) entry which is preliminary data.</text>
</comment>
<gene>
    <name evidence="3" type="ORF">ABT276_09705</name>
</gene>
<dbReference type="PANTHER" id="PTHR30408">
    <property type="entry name" value="TYPE-1 RESTRICTION ENZYME ECOKI SPECIFICITY PROTEIN"/>
    <property type="match status" value="1"/>
</dbReference>
<accession>A0ABV1US55</accession>
<sequence length="345" mass="36963">MLRAGDIVAGRIQSSETIRVQREVAEAHPKTRLRPGDLLVVLVGRIGEATVVGPEQEGWNVARSVALVRCADPGLAQWLRVWLAMPTARTWCETQAAGTVQRTLGLRSLRQLPVALPSLVDRERTLRVVHAIESRVEVNDRIAHTAVALADAHFGVLAVGKKSWPVRTFKDVVRSARTGTAARPPVHPGAEGWVVPADVLRTPLPYIGITDVPDVAGVQGSVLIVSKAGQVHAAVTPTPVIMGRGVLALGPNEANDVWWLLHEIRSRSGELSQLAQGTAGRELSARAFAQAVVAWPPEEVLVRFAHLASALHTRAIAAQRENRTLGALLAGFLGNLASSAMPPRV</sequence>
<dbReference type="PANTHER" id="PTHR30408:SF12">
    <property type="entry name" value="TYPE I RESTRICTION ENZYME MJAVIII SPECIFICITY SUBUNIT"/>
    <property type="match status" value="1"/>
</dbReference>
<organism evidence="3 4">
    <name type="scientific">Streptomyces xantholiticus</name>
    <dbReference type="NCBI Taxonomy" id="68285"/>
    <lineage>
        <taxon>Bacteria</taxon>
        <taxon>Bacillati</taxon>
        <taxon>Actinomycetota</taxon>
        <taxon>Actinomycetes</taxon>
        <taxon>Kitasatosporales</taxon>
        <taxon>Streptomycetaceae</taxon>
        <taxon>Streptomyces</taxon>
    </lineage>
</organism>
<keyword evidence="1" id="KW-0680">Restriction system</keyword>